<proteinExistence type="predicted"/>
<dbReference type="EMBL" id="AP024237">
    <property type="protein sequence ID" value="BCO35939.1"/>
    <property type="molecule type" value="Genomic_DNA"/>
</dbReference>
<name>A0A7R7GV06_9MYCO</name>
<feature type="region of interest" description="Disordered" evidence="1">
    <location>
        <begin position="1"/>
        <end position="67"/>
    </location>
</feature>
<protein>
    <submittedName>
        <fullName evidence="2">Uncharacterized protein</fullName>
    </submittedName>
</protein>
<reference evidence="2 3" key="1">
    <citation type="submission" date="2020-12" db="EMBL/GenBank/DDBJ databases">
        <title>Complete genome sequence of Mycobacterium heckeshornense JCM 15655T, closely related to a pathogenic non-tuberculous mycobacterial species Mycobacterium xenopi.</title>
        <authorList>
            <person name="Yoshida M."/>
            <person name="Fukano H."/>
            <person name="Asakura T."/>
            <person name="Suzuki M."/>
            <person name="Hoshino Y."/>
        </authorList>
    </citation>
    <scope>NUCLEOTIDE SEQUENCE [LARGE SCALE GENOMIC DNA]</scope>
    <source>
        <strain evidence="2 3">JCM 15655</strain>
    </source>
</reference>
<organism evidence="2 3">
    <name type="scientific">Mycobacterium heckeshornense</name>
    <dbReference type="NCBI Taxonomy" id="110505"/>
    <lineage>
        <taxon>Bacteria</taxon>
        <taxon>Bacillati</taxon>
        <taxon>Actinomycetota</taxon>
        <taxon>Actinomycetes</taxon>
        <taxon>Mycobacteriales</taxon>
        <taxon>Mycobacteriaceae</taxon>
        <taxon>Mycobacterium</taxon>
    </lineage>
</organism>
<dbReference type="Proteomes" id="UP000595446">
    <property type="component" value="Chromosome"/>
</dbReference>
<dbReference type="AlphaFoldDB" id="A0A7R7GV06"/>
<feature type="compositionally biased region" description="Basic and acidic residues" evidence="1">
    <location>
        <begin position="43"/>
        <end position="57"/>
    </location>
</feature>
<evidence type="ECO:0000313" key="2">
    <source>
        <dbReference type="EMBL" id="BCO35939.1"/>
    </source>
</evidence>
<accession>A0A7R7GV06</accession>
<keyword evidence="3" id="KW-1185">Reference proteome</keyword>
<gene>
    <name evidence="2" type="ORF">MHEC_23720</name>
</gene>
<sequence length="67" mass="7033">MTIVKVPFAHRGDRTHGAVPGLQPDIGSGDPAVVGTSGTGARYGRDNEGKAAEDRTRGPVRQRYSGQ</sequence>
<evidence type="ECO:0000313" key="3">
    <source>
        <dbReference type="Proteomes" id="UP000595446"/>
    </source>
</evidence>
<evidence type="ECO:0000256" key="1">
    <source>
        <dbReference type="SAM" id="MobiDB-lite"/>
    </source>
</evidence>